<dbReference type="EMBL" id="CP017141">
    <property type="protein sequence ID" value="AOM77173.1"/>
    <property type="molecule type" value="Genomic_DNA"/>
</dbReference>
<keyword evidence="2" id="KW-1185">Reference proteome</keyword>
<proteinExistence type="predicted"/>
<accession>A0A1D7QER3</accession>
<reference evidence="1 2" key="1">
    <citation type="submission" date="2016-08" db="EMBL/GenBank/DDBJ databases">
        <authorList>
            <person name="Seilhamer J.J."/>
        </authorList>
    </citation>
    <scope>NUCLEOTIDE SEQUENCE [LARGE SCALE GENOMIC DNA]</scope>
    <source>
        <strain evidence="1 2">DX4</strain>
    </source>
</reference>
<dbReference type="RefSeq" id="WP_069378866.1">
    <property type="nucleotide sequence ID" value="NZ_CP017141.1"/>
</dbReference>
<sequence>MKSAFFFLIISLQFFNSSYAQNDEEYLKKIIVNDSILNNRSLLISEPFNAQKTLLKLFPGKYYNLTKKAGYTKELINWDINSSNRSSYIDANGEEGNLIFPFKRGTATRLINIMDFRDSTGLQYKVISFNHSEFDQEGLQTSRFTGGLLGLAKFALTKEGWKLRIFQPAIAGYGAFSQCPIPKPLLIGEDQYAFMIEHLNGGGGGPFYGSLFLIAGTNGRYQQIMSAYGVKKTIGGEDEAPSSWSSEYKVLPGKKKYFRDIMVITKGTYTASDREGLPEEISNKIKPGKKGNYTITKRYVYKDKKGYQALLPPSITID</sequence>
<evidence type="ECO:0000313" key="1">
    <source>
        <dbReference type="EMBL" id="AOM77173.1"/>
    </source>
</evidence>
<dbReference type="OrthoDB" id="744342at2"/>
<dbReference type="AlphaFoldDB" id="A0A1D7QER3"/>
<dbReference type="Proteomes" id="UP000094313">
    <property type="component" value="Chromosome"/>
</dbReference>
<name>A0A1D7QER3_9SPHI</name>
<dbReference type="KEGG" id="psty:BFS30_08385"/>
<protein>
    <submittedName>
        <fullName evidence="1">Uncharacterized protein</fullName>
    </submittedName>
</protein>
<evidence type="ECO:0000313" key="2">
    <source>
        <dbReference type="Proteomes" id="UP000094313"/>
    </source>
</evidence>
<organism evidence="1 2">
    <name type="scientific">Pedobacter steynii</name>
    <dbReference type="NCBI Taxonomy" id="430522"/>
    <lineage>
        <taxon>Bacteria</taxon>
        <taxon>Pseudomonadati</taxon>
        <taxon>Bacteroidota</taxon>
        <taxon>Sphingobacteriia</taxon>
        <taxon>Sphingobacteriales</taxon>
        <taxon>Sphingobacteriaceae</taxon>
        <taxon>Pedobacter</taxon>
    </lineage>
</organism>
<gene>
    <name evidence="1" type="ORF">BFS30_08385</name>
</gene>